<dbReference type="InterPro" id="IPR010730">
    <property type="entry name" value="HET"/>
</dbReference>
<accession>A0A1L9RQF5</accession>
<dbReference type="PANTHER" id="PTHR33112:SF9">
    <property type="entry name" value="HETEROKARYON INCOMPATIBILITY DOMAIN-CONTAINING PROTEIN"/>
    <property type="match status" value="1"/>
</dbReference>
<dbReference type="PANTHER" id="PTHR33112">
    <property type="entry name" value="DOMAIN PROTEIN, PUTATIVE-RELATED"/>
    <property type="match status" value="1"/>
</dbReference>
<evidence type="ECO:0000313" key="3">
    <source>
        <dbReference type="Proteomes" id="UP000184383"/>
    </source>
</evidence>
<dbReference type="RefSeq" id="XP_040690724.1">
    <property type="nucleotide sequence ID" value="XM_040834939.1"/>
</dbReference>
<name>A0A1L9RQF5_ASPWE</name>
<reference evidence="3" key="1">
    <citation type="journal article" date="2017" name="Genome Biol.">
        <title>Comparative genomics reveals high biological diversity and specific adaptations in the industrially and medically important fungal genus Aspergillus.</title>
        <authorList>
            <person name="de Vries R.P."/>
            <person name="Riley R."/>
            <person name="Wiebenga A."/>
            <person name="Aguilar-Osorio G."/>
            <person name="Amillis S."/>
            <person name="Uchima C.A."/>
            <person name="Anderluh G."/>
            <person name="Asadollahi M."/>
            <person name="Askin M."/>
            <person name="Barry K."/>
            <person name="Battaglia E."/>
            <person name="Bayram O."/>
            <person name="Benocci T."/>
            <person name="Braus-Stromeyer S.A."/>
            <person name="Caldana C."/>
            <person name="Canovas D."/>
            <person name="Cerqueira G.C."/>
            <person name="Chen F."/>
            <person name="Chen W."/>
            <person name="Choi C."/>
            <person name="Clum A."/>
            <person name="Dos Santos R.A."/>
            <person name="Damasio A.R."/>
            <person name="Diallinas G."/>
            <person name="Emri T."/>
            <person name="Fekete E."/>
            <person name="Flipphi M."/>
            <person name="Freyberg S."/>
            <person name="Gallo A."/>
            <person name="Gournas C."/>
            <person name="Habgood R."/>
            <person name="Hainaut M."/>
            <person name="Harispe M.L."/>
            <person name="Henrissat B."/>
            <person name="Hilden K.S."/>
            <person name="Hope R."/>
            <person name="Hossain A."/>
            <person name="Karabika E."/>
            <person name="Karaffa L."/>
            <person name="Karanyi Z."/>
            <person name="Krasevec N."/>
            <person name="Kuo A."/>
            <person name="Kusch H."/>
            <person name="LaButti K."/>
            <person name="Lagendijk E.L."/>
            <person name="Lapidus A."/>
            <person name="Levasseur A."/>
            <person name="Lindquist E."/>
            <person name="Lipzen A."/>
            <person name="Logrieco A.F."/>
            <person name="MacCabe A."/>
            <person name="Maekelae M.R."/>
            <person name="Malavazi I."/>
            <person name="Melin P."/>
            <person name="Meyer V."/>
            <person name="Mielnichuk N."/>
            <person name="Miskei M."/>
            <person name="Molnar A.P."/>
            <person name="Mule G."/>
            <person name="Ngan C.Y."/>
            <person name="Orejas M."/>
            <person name="Orosz E."/>
            <person name="Ouedraogo J.P."/>
            <person name="Overkamp K.M."/>
            <person name="Park H.-S."/>
            <person name="Perrone G."/>
            <person name="Piumi F."/>
            <person name="Punt P.J."/>
            <person name="Ram A.F."/>
            <person name="Ramon A."/>
            <person name="Rauscher S."/>
            <person name="Record E."/>
            <person name="Riano-Pachon D.M."/>
            <person name="Robert V."/>
            <person name="Roehrig J."/>
            <person name="Ruller R."/>
            <person name="Salamov A."/>
            <person name="Salih N.S."/>
            <person name="Samson R.A."/>
            <person name="Sandor E."/>
            <person name="Sanguinetti M."/>
            <person name="Schuetze T."/>
            <person name="Sepcic K."/>
            <person name="Shelest E."/>
            <person name="Sherlock G."/>
            <person name="Sophianopoulou V."/>
            <person name="Squina F.M."/>
            <person name="Sun H."/>
            <person name="Susca A."/>
            <person name="Todd R.B."/>
            <person name="Tsang A."/>
            <person name="Unkles S.E."/>
            <person name="van de Wiele N."/>
            <person name="van Rossen-Uffink D."/>
            <person name="Oliveira J.V."/>
            <person name="Vesth T.C."/>
            <person name="Visser J."/>
            <person name="Yu J.-H."/>
            <person name="Zhou M."/>
            <person name="Andersen M.R."/>
            <person name="Archer D.B."/>
            <person name="Baker S.E."/>
            <person name="Benoit I."/>
            <person name="Brakhage A.A."/>
            <person name="Braus G.H."/>
            <person name="Fischer R."/>
            <person name="Frisvad J.C."/>
            <person name="Goldman G.H."/>
            <person name="Houbraken J."/>
            <person name="Oakley B."/>
            <person name="Pocsi I."/>
            <person name="Scazzocchio C."/>
            <person name="Seiboth B."/>
            <person name="vanKuyk P.A."/>
            <person name="Wortman J."/>
            <person name="Dyer P.S."/>
            <person name="Grigoriev I.V."/>
        </authorList>
    </citation>
    <scope>NUCLEOTIDE SEQUENCE [LARGE SCALE GENOMIC DNA]</scope>
    <source>
        <strain evidence="3">DTO 134E9</strain>
    </source>
</reference>
<gene>
    <name evidence="2" type="ORF">ASPWEDRAFT_38689</name>
</gene>
<feature type="domain" description="Heterokaryon incompatibility" evidence="1">
    <location>
        <begin position="181"/>
        <end position="335"/>
    </location>
</feature>
<dbReference type="STRING" id="1073089.A0A1L9RQF5"/>
<dbReference type="Proteomes" id="UP000184383">
    <property type="component" value="Unassembled WGS sequence"/>
</dbReference>
<protein>
    <recommendedName>
        <fullName evidence="1">Heterokaryon incompatibility domain-containing protein</fullName>
    </recommendedName>
</protein>
<dbReference type="EMBL" id="KV878211">
    <property type="protein sequence ID" value="OJJ37048.1"/>
    <property type="molecule type" value="Genomic_DNA"/>
</dbReference>
<proteinExistence type="predicted"/>
<dbReference type="GeneID" id="63750787"/>
<keyword evidence="3" id="KW-1185">Reference proteome</keyword>
<organism evidence="2 3">
    <name type="scientific">Aspergillus wentii DTO 134E9</name>
    <dbReference type="NCBI Taxonomy" id="1073089"/>
    <lineage>
        <taxon>Eukaryota</taxon>
        <taxon>Fungi</taxon>
        <taxon>Dikarya</taxon>
        <taxon>Ascomycota</taxon>
        <taxon>Pezizomycotina</taxon>
        <taxon>Eurotiomycetes</taxon>
        <taxon>Eurotiomycetidae</taxon>
        <taxon>Eurotiales</taxon>
        <taxon>Aspergillaceae</taxon>
        <taxon>Aspergillus</taxon>
        <taxon>Aspergillus subgen. Cremei</taxon>
    </lineage>
</organism>
<dbReference type="VEuPathDB" id="FungiDB:ASPWEDRAFT_38689"/>
<dbReference type="Pfam" id="PF06985">
    <property type="entry name" value="HET"/>
    <property type="match status" value="1"/>
</dbReference>
<evidence type="ECO:0000313" key="2">
    <source>
        <dbReference type="EMBL" id="OJJ37048.1"/>
    </source>
</evidence>
<evidence type="ECO:0000259" key="1">
    <source>
        <dbReference type="Pfam" id="PF06985"/>
    </source>
</evidence>
<dbReference type="OrthoDB" id="5125733at2759"/>
<sequence>MLCQKCTALVQTLVKDDRETTIKFVNHYADTPAENLQRPGGCDMCIFLLPSTIKTPKEMVKYAKKDHELIITRTIERLPHLCYSIKVVFVLSDPVTWSSSSFMIMPSSTIPIDFSIRDRPSDFDLESAIPAARHWIHGCLRGHEKCPKNTRPQSYPTRLLELHDSSMRLVLPAEMNLSDPYAALSYCWGENPSFLCLSASNFHEFQKGKPYSILPVAFQEAIRLIKKLGIHYIWIDALCIIQAGPGSKEDWQSECVNMQQVYSNCEVNLSLSTASCPDESCLDGRRPSKTPPFEIQIPSRNDSNRHETWTIVSPKYYEEALYDQPLGTRAWALQERLLSPRVVSLGRGELFWDCIQMPNASETLPCGGIVNTTDERQFLEKSIPDTSDREKLESVWWNIVKEYTERKLTFPHKDKFMAFSAVAAQMAHAMDDVYIAGHFWKTIPYSLNWQAGHEDEVETTPQRIVVPAGDDGCEKDSHTPSWSWASMNGALIVNPFSAPESEIVAEAESYELSLLEENHPYGPVSYANLKITAFCAEIEWRKTQLKGRSVLRGDDPNEMPDEGAGVLLAALIHFPTKEEYWDGIILRERERNGHKQYTRIGHFTFQPDEEHSFASFFESEKRTLTLV</sequence>
<dbReference type="AlphaFoldDB" id="A0A1L9RQF5"/>